<dbReference type="InterPro" id="IPR027417">
    <property type="entry name" value="P-loop_NTPase"/>
</dbReference>
<proteinExistence type="predicted"/>
<dbReference type="OrthoDB" id="9802035at2"/>
<gene>
    <name evidence="6" type="ORF">HMPREF9710_02972</name>
</gene>
<feature type="domain" description="PNPLA" evidence="5">
    <location>
        <begin position="8"/>
        <end position="195"/>
    </location>
</feature>
<dbReference type="SUPFAM" id="SSF52540">
    <property type="entry name" value="P-loop containing nucleoside triphosphate hydrolases"/>
    <property type="match status" value="1"/>
</dbReference>
<dbReference type="AlphaFoldDB" id="K9DWZ0"/>
<evidence type="ECO:0000256" key="3">
    <source>
        <dbReference type="ARBA" id="ARBA00023098"/>
    </source>
</evidence>
<dbReference type="EMBL" id="AGZI01000037">
    <property type="protein sequence ID" value="EKU81780.1"/>
    <property type="molecule type" value="Genomic_DNA"/>
</dbReference>
<dbReference type="PANTHER" id="PTHR14226:SF29">
    <property type="entry name" value="NEUROPATHY TARGET ESTERASE SWS"/>
    <property type="match status" value="1"/>
</dbReference>
<evidence type="ECO:0000313" key="7">
    <source>
        <dbReference type="Proteomes" id="UP000009874"/>
    </source>
</evidence>
<dbReference type="Gene3D" id="3.40.50.300">
    <property type="entry name" value="P-loop containing nucleotide triphosphate hydrolases"/>
    <property type="match status" value="1"/>
</dbReference>
<evidence type="ECO:0000256" key="1">
    <source>
        <dbReference type="ARBA" id="ARBA00022801"/>
    </source>
</evidence>
<evidence type="ECO:0000259" key="5">
    <source>
        <dbReference type="PROSITE" id="PS51635"/>
    </source>
</evidence>
<evidence type="ECO:0000256" key="2">
    <source>
        <dbReference type="ARBA" id="ARBA00022963"/>
    </source>
</evidence>
<dbReference type="GO" id="GO:0016042">
    <property type="term" value="P:lipid catabolic process"/>
    <property type="evidence" value="ECO:0007669"/>
    <property type="project" value="UniProtKB-UniRule"/>
</dbReference>
<dbReference type="SUPFAM" id="SSF52151">
    <property type="entry name" value="FabD/lysophospholipase-like"/>
    <property type="match status" value="1"/>
</dbReference>
<feature type="active site" description="Proton acceptor" evidence="4">
    <location>
        <position position="182"/>
    </location>
</feature>
<accession>K9DWZ0</accession>
<feature type="short sequence motif" description="GXGXXG" evidence="4">
    <location>
        <begin position="12"/>
        <end position="17"/>
    </location>
</feature>
<dbReference type="PATRIC" id="fig|883126.3.peg.3000"/>
<dbReference type="Proteomes" id="UP000009874">
    <property type="component" value="Unassembled WGS sequence"/>
</dbReference>
<reference evidence="6 7" key="1">
    <citation type="submission" date="2012-09" db="EMBL/GenBank/DDBJ databases">
        <title>The Genome Sequence of Massilia timonae CCUG 45783.</title>
        <authorList>
            <consortium name="The Broad Institute Genome Sequencing Platform"/>
            <person name="Earl A."/>
            <person name="Ward D."/>
            <person name="Feldgarden M."/>
            <person name="Gevers D."/>
            <person name="Huys G."/>
            <person name="Walker B."/>
            <person name="Young S.K."/>
            <person name="Zeng Q."/>
            <person name="Gargeya S."/>
            <person name="Fitzgerald M."/>
            <person name="Haas B."/>
            <person name="Abouelleil A."/>
            <person name="Alvarado L."/>
            <person name="Arachchi H.M."/>
            <person name="Berlin A.M."/>
            <person name="Chapman S.B."/>
            <person name="Goldberg J."/>
            <person name="Griggs A."/>
            <person name="Gujja S."/>
            <person name="Hansen M."/>
            <person name="Howarth C."/>
            <person name="Imamovic A."/>
            <person name="Larimer J."/>
            <person name="McCowen C."/>
            <person name="Montmayeur A."/>
            <person name="Murphy C."/>
            <person name="Neiman D."/>
            <person name="Pearson M."/>
            <person name="Priest M."/>
            <person name="Roberts A."/>
            <person name="Saif S."/>
            <person name="Shea T."/>
            <person name="Sisk P."/>
            <person name="Sykes S."/>
            <person name="Wortman J."/>
            <person name="Nusbaum C."/>
            <person name="Birren B."/>
        </authorList>
    </citation>
    <scope>NUCLEOTIDE SEQUENCE [LARGE SCALE GENOMIC DNA]</scope>
    <source>
        <strain evidence="6 7">CCUG 45783</strain>
    </source>
</reference>
<dbReference type="PROSITE" id="PS51635">
    <property type="entry name" value="PNPLA"/>
    <property type="match status" value="1"/>
</dbReference>
<keyword evidence="2 4" id="KW-0442">Lipid degradation</keyword>
<keyword evidence="1 4" id="KW-0378">Hydrolase</keyword>
<evidence type="ECO:0000313" key="6">
    <source>
        <dbReference type="EMBL" id="EKU81780.1"/>
    </source>
</evidence>
<dbReference type="InterPro" id="IPR050301">
    <property type="entry name" value="NTE"/>
</dbReference>
<name>K9DWZ0_9BURK</name>
<dbReference type="PANTHER" id="PTHR14226">
    <property type="entry name" value="NEUROPATHY TARGET ESTERASE/SWISS CHEESE D.MELANOGASTER"/>
    <property type="match status" value="1"/>
</dbReference>
<dbReference type="InterPro" id="IPR002641">
    <property type="entry name" value="PNPLA_dom"/>
</dbReference>
<protein>
    <recommendedName>
        <fullName evidence="5">PNPLA domain-containing protein</fullName>
    </recommendedName>
</protein>
<feature type="short sequence motif" description="GXSXG" evidence="4">
    <location>
        <begin position="41"/>
        <end position="45"/>
    </location>
</feature>
<dbReference type="HOGENOM" id="CLU_265363_0_0_4"/>
<dbReference type="eggNOG" id="COG1752">
    <property type="taxonomic scope" value="Bacteria"/>
</dbReference>
<evidence type="ECO:0000256" key="4">
    <source>
        <dbReference type="PROSITE-ProRule" id="PRU01161"/>
    </source>
</evidence>
<dbReference type="InterPro" id="IPR045063">
    <property type="entry name" value="Dynamin_N"/>
</dbReference>
<dbReference type="Pfam" id="PF01734">
    <property type="entry name" value="Patatin"/>
    <property type="match status" value="1"/>
</dbReference>
<feature type="short sequence motif" description="DGA/G" evidence="4">
    <location>
        <begin position="182"/>
        <end position="184"/>
    </location>
</feature>
<dbReference type="InterPro" id="IPR016035">
    <property type="entry name" value="Acyl_Trfase/lysoPLipase"/>
</dbReference>
<feature type="active site" description="Nucleophile" evidence="4">
    <location>
        <position position="43"/>
    </location>
</feature>
<keyword evidence="7" id="KW-1185">Reference proteome</keyword>
<dbReference type="RefSeq" id="WP_005667630.1">
    <property type="nucleotide sequence ID" value="NZ_JH992923.1"/>
</dbReference>
<comment type="caution">
    <text evidence="6">The sequence shown here is derived from an EMBL/GenBank/DDBJ whole genome shotgun (WGS) entry which is preliminary data.</text>
</comment>
<dbReference type="GO" id="GO:0016787">
    <property type="term" value="F:hydrolase activity"/>
    <property type="evidence" value="ECO:0007669"/>
    <property type="project" value="UniProtKB-UniRule"/>
</dbReference>
<keyword evidence="3 4" id="KW-0443">Lipid metabolism</keyword>
<dbReference type="eggNOG" id="COG0699">
    <property type="taxonomic scope" value="Bacteria"/>
</dbReference>
<dbReference type="Gene3D" id="3.40.1090.10">
    <property type="entry name" value="Cytosolic phospholipase A2 catalytic domain"/>
    <property type="match status" value="2"/>
</dbReference>
<sequence length="1255" mass="135117">MNFKKLGIVLAGGGGKGAYQIGVWNALRETGIDRHIAAVAGTSVGGLNGAMMAQGKYDLAEKMWLNVERHNLLTLEGVAGLAEALAQKSPPGRLLNRMLNSAASKGLFKREGLQSMIAEGVDTALLAGSAIPLTVAWHHDDDNRVVYRALRDPAIVADGLLATAALPLIFDAVRIEDELYSDGGFYWELPGRRLDNVPVRALQEAGCDTVIVVCLSQTDLTISPQQFPGMRVIPIVPRHALGSVMATLDFSNKGAAGRMEQGYADAKAILRHLEKYLDTGERYQQLWDEVARNAARDAENHSAIGGVDTAHGATIGKIADFDRIVADDRFDRPLGVADEATDADTALDGAPRSAFALAGEALLSQLDRERIHTGVDQFLARCGKDRKAVEEGVLDAIAALAPVAGRAGALRDEGMLSRLVGALTGRTQKLSADNELALAEGQYALLRLVNAVQKQGALSLEFSCVLKNRVQDALQEMARQGQRHNEDLERVYRSMAQVYGKLRDRLMQVDERVERLERQGRLLSWLAHTSVPRYRGRRLAQLPVTLRLVTLANDFFHRTEGAWSLDELMSAHEMCYRAELGEATLRVGSFFQDLLEDRESAGTLTTGLVTGPSAAHPRGAAAWLLDLRNQRTAGGVEHAVASWDYGPDTELKAWDLLVEMLYHMRAAGLAPVKHGSEMTALKAAWAGQLDVLEDLVKDGLLPPAFRREMAPVRSAIEGFRLKVPLVGKFSAGKSTLINSWLDREVQEIDLGACTSAPVEFHRAAPNQEKLVVCWAAVAPESVPAREEFPEPYMTESRLAAFAHGRRILHVERHLDMPALERYPDLVVVDTPGIGSVNIDHDTALAHYLGDGVLFILCANRGQVGNEERAFVQRQKQLGQAFSLLVCQEDLNNASEREALQRSLAEQAGLAKDQLVRGCSAKERNLAGFDDLLAHVDRSKTGLFVRRHGPLVEALVQRARQLLAQTLGAPDDAALRERMAQIGAAMESLDDRFRREEQAFLADCTGIVARAVVADVRSFMRNRRSAYAERIAAEQEFRSLVLADAQNAFELATRTHFTVRLERLARVLAHDVDIGQIGTLDLGAGAGAEGGHKSGLSDLAAGAARAGAGATAGALLGAAAPVAGIGGSAALFGAAAGSVLPGLGTLIGAALGGLLGHFLIGKGQRVSAEDHAAEAIELICGQVEMQAGALLEAQGRAALDGLDAPLRARLDSEREQMGRIEALLQEHVAKKADLQARATAALDRLRDVAASEGAEA</sequence>
<dbReference type="Pfam" id="PF00350">
    <property type="entry name" value="Dynamin_N"/>
    <property type="match status" value="1"/>
</dbReference>
<organism evidence="6 7">
    <name type="scientific">Massilia timonae CCUG 45783</name>
    <dbReference type="NCBI Taxonomy" id="883126"/>
    <lineage>
        <taxon>Bacteria</taxon>
        <taxon>Pseudomonadati</taxon>
        <taxon>Pseudomonadota</taxon>
        <taxon>Betaproteobacteria</taxon>
        <taxon>Burkholderiales</taxon>
        <taxon>Oxalobacteraceae</taxon>
        <taxon>Telluria group</taxon>
        <taxon>Massilia</taxon>
    </lineage>
</organism>